<evidence type="ECO:0000256" key="6">
    <source>
        <dbReference type="ARBA" id="ARBA00023136"/>
    </source>
</evidence>
<organism evidence="9 10">
    <name type="scientific">Natrarchaeobius halalkaliphilus</name>
    <dbReference type="NCBI Taxonomy" id="1679091"/>
    <lineage>
        <taxon>Archaea</taxon>
        <taxon>Methanobacteriati</taxon>
        <taxon>Methanobacteriota</taxon>
        <taxon>Stenosarchaea group</taxon>
        <taxon>Halobacteria</taxon>
        <taxon>Halobacteriales</taxon>
        <taxon>Natrialbaceae</taxon>
        <taxon>Natrarchaeobius</taxon>
    </lineage>
</organism>
<evidence type="ECO:0000313" key="10">
    <source>
        <dbReference type="Proteomes" id="UP000273828"/>
    </source>
</evidence>
<keyword evidence="2" id="KW-0813">Transport</keyword>
<name>A0A3N6P902_9EURY</name>
<dbReference type="Proteomes" id="UP000273828">
    <property type="component" value="Unassembled WGS sequence"/>
</dbReference>
<evidence type="ECO:0000256" key="2">
    <source>
        <dbReference type="ARBA" id="ARBA00022448"/>
    </source>
</evidence>
<feature type="region of interest" description="Disordered" evidence="7">
    <location>
        <begin position="272"/>
        <end position="300"/>
    </location>
</feature>
<keyword evidence="10" id="KW-1185">Reference proteome</keyword>
<dbReference type="OrthoDB" id="213326at2157"/>
<accession>A0A3N6P902</accession>
<feature type="transmembrane region" description="Helical" evidence="8">
    <location>
        <begin position="108"/>
        <end position="126"/>
    </location>
</feature>
<feature type="transmembrane region" description="Helical" evidence="8">
    <location>
        <begin position="12"/>
        <end position="29"/>
    </location>
</feature>
<evidence type="ECO:0000256" key="1">
    <source>
        <dbReference type="ARBA" id="ARBA00004651"/>
    </source>
</evidence>
<dbReference type="GO" id="GO:0005886">
    <property type="term" value="C:plasma membrane"/>
    <property type="evidence" value="ECO:0007669"/>
    <property type="project" value="UniProtKB-SubCell"/>
</dbReference>
<reference evidence="9 10" key="1">
    <citation type="submission" date="2018-10" db="EMBL/GenBank/DDBJ databases">
        <title>Natrarchaeobius chitinivorans gen. nov., sp. nov., and Natrarchaeobius haloalkaliphilus sp. nov., alkaliphilic, chitin-utilizing haloarchaea from hypersaline alkaline lakes.</title>
        <authorList>
            <person name="Sorokin D.Y."/>
            <person name="Elcheninov A.G."/>
            <person name="Kostrikina N.A."/>
            <person name="Bale N.J."/>
            <person name="Sinninghe Damste J.S."/>
            <person name="Khijniak T.V."/>
            <person name="Kublanov I.V."/>
            <person name="Toshchakov S.V."/>
        </authorList>
    </citation>
    <scope>NUCLEOTIDE SEQUENCE [LARGE SCALE GENOMIC DNA]</scope>
    <source>
        <strain evidence="9 10">AArcht-Sl</strain>
    </source>
</reference>
<keyword evidence="4 8" id="KW-0812">Transmembrane</keyword>
<dbReference type="InterPro" id="IPR003804">
    <property type="entry name" value="Lactate_perm"/>
</dbReference>
<feature type="transmembrane region" description="Helical" evidence="8">
    <location>
        <begin position="36"/>
        <end position="54"/>
    </location>
</feature>
<evidence type="ECO:0000256" key="8">
    <source>
        <dbReference type="SAM" id="Phobius"/>
    </source>
</evidence>
<dbReference type="EMBL" id="REFY01000001">
    <property type="protein sequence ID" value="RQG92685.1"/>
    <property type="molecule type" value="Genomic_DNA"/>
</dbReference>
<evidence type="ECO:0000313" key="9">
    <source>
        <dbReference type="EMBL" id="RQG92685.1"/>
    </source>
</evidence>
<evidence type="ECO:0000256" key="3">
    <source>
        <dbReference type="ARBA" id="ARBA00022475"/>
    </source>
</evidence>
<evidence type="ECO:0000256" key="7">
    <source>
        <dbReference type="SAM" id="MobiDB-lite"/>
    </source>
</evidence>
<comment type="caution">
    <text evidence="9">The sequence shown here is derived from an EMBL/GenBank/DDBJ whole genome shotgun (WGS) entry which is preliminary data.</text>
</comment>
<dbReference type="PANTHER" id="PTHR30003">
    <property type="entry name" value="L-LACTATE PERMEASE"/>
    <property type="match status" value="1"/>
</dbReference>
<protein>
    <submittedName>
        <fullName evidence="9">L-lactate permease</fullName>
    </submittedName>
</protein>
<feature type="transmembrane region" description="Helical" evidence="8">
    <location>
        <begin position="216"/>
        <end position="235"/>
    </location>
</feature>
<feature type="compositionally biased region" description="Basic and acidic residues" evidence="7">
    <location>
        <begin position="272"/>
        <end position="285"/>
    </location>
</feature>
<keyword evidence="6 8" id="KW-0472">Membrane</keyword>
<dbReference type="GO" id="GO:0015295">
    <property type="term" value="F:solute:proton symporter activity"/>
    <property type="evidence" value="ECO:0007669"/>
    <property type="project" value="TreeGrafter"/>
</dbReference>
<dbReference type="RefSeq" id="WP_124176558.1">
    <property type="nucleotide sequence ID" value="NZ_REFY01000001.1"/>
</dbReference>
<feature type="transmembrane region" description="Helical" evidence="8">
    <location>
        <begin position="422"/>
        <end position="447"/>
    </location>
</feature>
<dbReference type="PANTHER" id="PTHR30003:SF0">
    <property type="entry name" value="GLYCOLATE PERMEASE GLCA-RELATED"/>
    <property type="match status" value="1"/>
</dbReference>
<evidence type="ECO:0000256" key="4">
    <source>
        <dbReference type="ARBA" id="ARBA00022692"/>
    </source>
</evidence>
<keyword evidence="5 8" id="KW-1133">Transmembrane helix</keyword>
<feature type="transmembrane region" description="Helical" evidence="8">
    <location>
        <begin position="537"/>
        <end position="560"/>
    </location>
</feature>
<dbReference type="AlphaFoldDB" id="A0A3N6P902"/>
<feature type="transmembrane region" description="Helical" evidence="8">
    <location>
        <begin position="453"/>
        <end position="470"/>
    </location>
</feature>
<sequence>MVDALPVDLFHWVVASVPILILLVLLVRYRWSAHTAAVMGMFGASAIALTVFQAPPFAYAVAVGKGVWDAVFVLYVVWPAVLMYLVTERAGALYTLRVRIQRFSSNDLFLVLAFGWLFASFLQGVVGFGAPIAIVAPLLLALGVRPIYAVAIPLIGHAWNNNFGTLAVGWFAADSVAPFEAPVETALQTAIIHVVPILAGGIAIAWLYGRWNGVRHGLPMILVVGAVQWVGLMAVAIYSPFLSGFLAASAALVVLYPLSRWKRYDQQHDPFERPAMEESMSRDVATDGGEPTADEHEEEEPDPVMGLVEAFLPYGVLLVIALVVAFPPVEESLAQFEVGFSFPAIETGYLEQDAEDPYEPFAILTHPGSIILVGVLFGYALFRSRGYYDEWRSVMETSPHVEEEGTIFDGVKENAIPASLSIILLIIMAIVMVETGQIAVLALGIAAVLPPTAYLFASSSIGVLGAFITGSNTASNIMFSPLQDGTADELDLPQWSVLASQMTGGAVGNAISPSNVVLGTGTVGIPGKEGDILRITLPWVVIVTLMVGALTVLVSGFVFLGGGG</sequence>
<gene>
    <name evidence="9" type="ORF">EA462_00155</name>
</gene>
<feature type="transmembrane region" description="Helical" evidence="8">
    <location>
        <begin position="66"/>
        <end position="87"/>
    </location>
</feature>
<comment type="subcellular location">
    <subcellularLocation>
        <location evidence="1">Cell membrane</location>
        <topology evidence="1">Multi-pass membrane protein</topology>
    </subcellularLocation>
</comment>
<proteinExistence type="predicted"/>
<dbReference type="Pfam" id="PF02652">
    <property type="entry name" value="Lactate_perm"/>
    <property type="match status" value="1"/>
</dbReference>
<dbReference type="GO" id="GO:0015129">
    <property type="term" value="F:lactate transmembrane transporter activity"/>
    <property type="evidence" value="ECO:0007669"/>
    <property type="project" value="InterPro"/>
</dbReference>
<feature type="transmembrane region" description="Helical" evidence="8">
    <location>
        <begin position="361"/>
        <end position="382"/>
    </location>
</feature>
<feature type="transmembrane region" description="Helical" evidence="8">
    <location>
        <begin position="311"/>
        <end position="329"/>
    </location>
</feature>
<feature type="transmembrane region" description="Helical" evidence="8">
    <location>
        <begin position="191"/>
        <end position="209"/>
    </location>
</feature>
<feature type="transmembrane region" description="Helical" evidence="8">
    <location>
        <begin position="241"/>
        <end position="258"/>
    </location>
</feature>
<evidence type="ECO:0000256" key="5">
    <source>
        <dbReference type="ARBA" id="ARBA00022989"/>
    </source>
</evidence>
<keyword evidence="3" id="KW-1003">Cell membrane</keyword>